<dbReference type="PIRSF" id="PIRSF003095">
    <property type="entry name" value="Trigger_factor"/>
    <property type="match status" value="1"/>
</dbReference>
<dbReference type="GO" id="GO:0015031">
    <property type="term" value="P:protein transport"/>
    <property type="evidence" value="ECO:0007669"/>
    <property type="project" value="UniProtKB-UniRule"/>
</dbReference>
<dbReference type="Pfam" id="PF05698">
    <property type="entry name" value="Trigger_C"/>
    <property type="match status" value="1"/>
</dbReference>
<gene>
    <name evidence="11" type="primary">tig</name>
    <name evidence="16" type="ORF">CK620_09040</name>
</gene>
<organism evidence="16 17">
    <name type="scientific">Vandammella animalimorsus</name>
    <dbReference type="NCBI Taxonomy" id="2029117"/>
    <lineage>
        <taxon>Bacteria</taxon>
        <taxon>Pseudomonadati</taxon>
        <taxon>Pseudomonadota</taxon>
        <taxon>Betaproteobacteria</taxon>
        <taxon>Burkholderiales</taxon>
        <taxon>Comamonadaceae</taxon>
        <taxon>Vandammella</taxon>
    </lineage>
</organism>
<dbReference type="NCBIfam" id="TIGR00115">
    <property type="entry name" value="tig"/>
    <property type="match status" value="1"/>
</dbReference>
<dbReference type="InterPro" id="IPR046357">
    <property type="entry name" value="PPIase_dom_sf"/>
</dbReference>
<dbReference type="EMBL" id="NSJF01000004">
    <property type="protein sequence ID" value="PAT34354.1"/>
    <property type="molecule type" value="Genomic_DNA"/>
</dbReference>
<keyword evidence="5 11" id="KW-0132">Cell division</keyword>
<dbReference type="InterPro" id="IPR036611">
    <property type="entry name" value="Trigger_fac_ribosome-bd_sf"/>
</dbReference>
<dbReference type="Gene3D" id="3.30.70.1050">
    <property type="entry name" value="Trigger factor ribosome-binding domain"/>
    <property type="match status" value="1"/>
</dbReference>
<evidence type="ECO:0000256" key="10">
    <source>
        <dbReference type="ARBA" id="ARBA00029986"/>
    </source>
</evidence>
<dbReference type="FunFam" id="3.10.50.40:FF:000001">
    <property type="entry name" value="Trigger factor"/>
    <property type="match status" value="1"/>
</dbReference>
<keyword evidence="9 11" id="KW-0131">Cell cycle</keyword>
<keyword evidence="11" id="KW-0963">Cytoplasm</keyword>
<dbReference type="InterPro" id="IPR008881">
    <property type="entry name" value="Trigger_fac_ribosome-bd_bac"/>
</dbReference>
<comment type="domain">
    <text evidence="11">Consists of 3 domains; the N-terminus binds the ribosome, the middle domain has PPIase activity, while the C-terminus has intrinsic chaperone activity on its own.</text>
</comment>
<dbReference type="Pfam" id="PF00254">
    <property type="entry name" value="FKBP_C"/>
    <property type="match status" value="1"/>
</dbReference>
<comment type="catalytic activity">
    <reaction evidence="1 11 12">
        <text>[protein]-peptidylproline (omega=180) = [protein]-peptidylproline (omega=0)</text>
        <dbReference type="Rhea" id="RHEA:16237"/>
        <dbReference type="Rhea" id="RHEA-COMP:10747"/>
        <dbReference type="Rhea" id="RHEA-COMP:10748"/>
        <dbReference type="ChEBI" id="CHEBI:83833"/>
        <dbReference type="ChEBI" id="CHEBI:83834"/>
        <dbReference type="EC" id="5.2.1.8"/>
    </reaction>
</comment>
<dbReference type="PANTHER" id="PTHR30560:SF3">
    <property type="entry name" value="TRIGGER FACTOR-LIKE PROTEIN TIG, CHLOROPLASTIC"/>
    <property type="match status" value="1"/>
</dbReference>
<dbReference type="Pfam" id="PF05697">
    <property type="entry name" value="Trigger_N"/>
    <property type="match status" value="1"/>
</dbReference>
<evidence type="ECO:0000256" key="3">
    <source>
        <dbReference type="ARBA" id="ARBA00013194"/>
    </source>
</evidence>
<protein>
    <recommendedName>
        <fullName evidence="4 11">Trigger factor</fullName>
        <shortName evidence="11">TF</shortName>
        <ecNumber evidence="3 11">5.2.1.8</ecNumber>
    </recommendedName>
    <alternativeName>
        <fullName evidence="10 11">PPIase</fullName>
    </alternativeName>
</protein>
<dbReference type="EC" id="5.2.1.8" evidence="3 11"/>
<comment type="similarity">
    <text evidence="2 11 13">Belongs to the FKBP-type PPIase family. Tig subfamily.</text>
</comment>
<dbReference type="SUPFAM" id="SSF109998">
    <property type="entry name" value="Triger factor/SurA peptide-binding domain-like"/>
    <property type="match status" value="1"/>
</dbReference>
<dbReference type="PANTHER" id="PTHR30560">
    <property type="entry name" value="TRIGGER FACTOR CHAPERONE AND PEPTIDYL-PROLYL CIS/TRANS ISOMERASE"/>
    <property type="match status" value="1"/>
</dbReference>
<dbReference type="GO" id="GO:0043335">
    <property type="term" value="P:protein unfolding"/>
    <property type="evidence" value="ECO:0007669"/>
    <property type="project" value="TreeGrafter"/>
</dbReference>
<dbReference type="InterPro" id="IPR008880">
    <property type="entry name" value="Trigger_fac_C"/>
</dbReference>
<sequence>MAVNVEVLEKLERKIVLNVPVSTIEQEVQARLKRLARSVKMDGFRPGKVPLSVVAQRYGGSVQYEVLNDKVSEAFNQAANEAQLRVAGQPRITEKEGAAEGFIDFEAVFEVFPDVKIDGLGDLEIERVNVEVDEAAIERTLDILRKQRRTFAQRGKDDAVQDGDRVTVDFEGKIDGDPFPGGKAEGFAFMVGEGQMLKEFEDAVRGMKVGESKTFPLAFPADYHGADVAGKTADFLVTVHKVEAANLPEVTDEFAKSLGVEAATVAALQDDIRKNLEREVKFRVRARNKQAVLDALLTKAELDLPNASVQNEIARLEQGAREELRMRGIKDVGQSPIPAEIFRPQAERRVRLGLVVAELVRANDLQAKPEQLRAHIEELAASYEKPEEVVKWYYADRQRLADVEAVVIENNVTDYVLQQAKTVDKTIGFDELMNPSQPEPAAEQGEAEKA</sequence>
<keyword evidence="7 11" id="KW-0143">Chaperone</keyword>
<feature type="region of interest" description="Disordered" evidence="14">
    <location>
        <begin position="430"/>
        <end position="450"/>
    </location>
</feature>
<dbReference type="Gene3D" id="1.10.3120.10">
    <property type="entry name" value="Trigger factor, C-terminal domain"/>
    <property type="match status" value="1"/>
</dbReference>
<keyword evidence="6 11" id="KW-0697">Rotamase</keyword>
<dbReference type="GO" id="GO:0003755">
    <property type="term" value="F:peptidyl-prolyl cis-trans isomerase activity"/>
    <property type="evidence" value="ECO:0007669"/>
    <property type="project" value="UniProtKB-UniRule"/>
</dbReference>
<evidence type="ECO:0000256" key="9">
    <source>
        <dbReference type="ARBA" id="ARBA00023306"/>
    </source>
</evidence>
<comment type="caution">
    <text evidence="16">The sequence shown here is derived from an EMBL/GenBank/DDBJ whole genome shotgun (WGS) entry which is preliminary data.</text>
</comment>
<evidence type="ECO:0000256" key="4">
    <source>
        <dbReference type="ARBA" id="ARBA00016902"/>
    </source>
</evidence>
<evidence type="ECO:0000256" key="6">
    <source>
        <dbReference type="ARBA" id="ARBA00023110"/>
    </source>
</evidence>
<evidence type="ECO:0000256" key="1">
    <source>
        <dbReference type="ARBA" id="ARBA00000971"/>
    </source>
</evidence>
<evidence type="ECO:0000256" key="14">
    <source>
        <dbReference type="SAM" id="MobiDB-lite"/>
    </source>
</evidence>
<dbReference type="GO" id="GO:0051301">
    <property type="term" value="P:cell division"/>
    <property type="evidence" value="ECO:0007669"/>
    <property type="project" value="UniProtKB-KW"/>
</dbReference>
<reference evidence="16 17" key="1">
    <citation type="submission" date="2017-08" db="EMBL/GenBank/DDBJ databases">
        <title>WGS of Clinical strains of the CDC Group NO-1 linked to zoonotic infections in humans.</title>
        <authorList>
            <person name="Bernier A.-M."/>
            <person name="Bernard K."/>
        </authorList>
    </citation>
    <scope>NUCLEOTIDE SEQUENCE [LARGE SCALE GENOMIC DNA]</scope>
    <source>
        <strain evidence="16 17">NML03-0146</strain>
    </source>
</reference>
<comment type="subcellular location">
    <subcellularLocation>
        <location evidence="11">Cytoplasm</location>
    </subcellularLocation>
    <text evidence="11">About half TF is bound to the ribosome near the polypeptide exit tunnel while the other half is free in the cytoplasm.</text>
</comment>
<accession>A0A2A2A9F5</accession>
<dbReference type="PROSITE" id="PS50059">
    <property type="entry name" value="FKBP_PPIASE"/>
    <property type="match status" value="1"/>
</dbReference>
<keyword evidence="8 11" id="KW-0413">Isomerase</keyword>
<evidence type="ECO:0000256" key="2">
    <source>
        <dbReference type="ARBA" id="ARBA00005464"/>
    </source>
</evidence>
<dbReference type="HAMAP" id="MF_00303">
    <property type="entry name" value="Trigger_factor_Tig"/>
    <property type="match status" value="1"/>
</dbReference>
<evidence type="ECO:0000313" key="16">
    <source>
        <dbReference type="EMBL" id="PAT34354.1"/>
    </source>
</evidence>
<dbReference type="SUPFAM" id="SSF102735">
    <property type="entry name" value="Trigger factor ribosome-binding domain"/>
    <property type="match status" value="1"/>
</dbReference>
<evidence type="ECO:0000256" key="12">
    <source>
        <dbReference type="PROSITE-ProRule" id="PRU00277"/>
    </source>
</evidence>
<evidence type="ECO:0000256" key="5">
    <source>
        <dbReference type="ARBA" id="ARBA00022618"/>
    </source>
</evidence>
<evidence type="ECO:0000256" key="7">
    <source>
        <dbReference type="ARBA" id="ARBA00023186"/>
    </source>
</evidence>
<evidence type="ECO:0000313" key="17">
    <source>
        <dbReference type="Proteomes" id="UP000217999"/>
    </source>
</evidence>
<dbReference type="RefSeq" id="WP_095550027.1">
    <property type="nucleotide sequence ID" value="NZ_NSJF01000004.1"/>
</dbReference>
<feature type="domain" description="PPIase FKBP-type" evidence="15">
    <location>
        <begin position="163"/>
        <end position="248"/>
    </location>
</feature>
<comment type="function">
    <text evidence="11">Involved in protein export. Acts as a chaperone by maintaining the newly synthesized protein in an open conformation. Functions as a peptidyl-prolyl cis-trans isomerase.</text>
</comment>
<proteinExistence type="inferred from homology"/>
<dbReference type="GO" id="GO:0044183">
    <property type="term" value="F:protein folding chaperone"/>
    <property type="evidence" value="ECO:0007669"/>
    <property type="project" value="TreeGrafter"/>
</dbReference>
<evidence type="ECO:0000256" key="8">
    <source>
        <dbReference type="ARBA" id="ARBA00023235"/>
    </source>
</evidence>
<dbReference type="AlphaFoldDB" id="A0A2A2A9F5"/>
<dbReference type="GO" id="GO:0051083">
    <property type="term" value="P:'de novo' cotranslational protein folding"/>
    <property type="evidence" value="ECO:0007669"/>
    <property type="project" value="TreeGrafter"/>
</dbReference>
<evidence type="ECO:0000256" key="11">
    <source>
        <dbReference type="HAMAP-Rule" id="MF_00303"/>
    </source>
</evidence>
<evidence type="ECO:0000256" key="13">
    <source>
        <dbReference type="RuleBase" id="RU003914"/>
    </source>
</evidence>
<name>A0A2A2A9F5_9BURK</name>
<dbReference type="GO" id="GO:0043022">
    <property type="term" value="F:ribosome binding"/>
    <property type="evidence" value="ECO:0007669"/>
    <property type="project" value="TreeGrafter"/>
</dbReference>
<dbReference type="Gene3D" id="3.10.50.40">
    <property type="match status" value="1"/>
</dbReference>
<evidence type="ECO:0000259" key="15">
    <source>
        <dbReference type="PROSITE" id="PS50059"/>
    </source>
</evidence>
<dbReference type="InterPro" id="IPR027304">
    <property type="entry name" value="Trigger_fact/SurA_dom_sf"/>
</dbReference>
<dbReference type="Proteomes" id="UP000217999">
    <property type="component" value="Unassembled WGS sequence"/>
</dbReference>
<dbReference type="SUPFAM" id="SSF54534">
    <property type="entry name" value="FKBP-like"/>
    <property type="match status" value="1"/>
</dbReference>
<dbReference type="InterPro" id="IPR001179">
    <property type="entry name" value="PPIase_FKBP_dom"/>
</dbReference>
<dbReference type="GO" id="GO:0005737">
    <property type="term" value="C:cytoplasm"/>
    <property type="evidence" value="ECO:0007669"/>
    <property type="project" value="UniProtKB-SubCell"/>
</dbReference>
<dbReference type="InterPro" id="IPR005215">
    <property type="entry name" value="Trig_fac"/>
</dbReference>
<dbReference type="InterPro" id="IPR037041">
    <property type="entry name" value="Trigger_fac_C_sf"/>
</dbReference>